<evidence type="ECO:0000256" key="2">
    <source>
        <dbReference type="ARBA" id="ARBA00022737"/>
    </source>
</evidence>
<dbReference type="Gene3D" id="1.25.40.10">
    <property type="entry name" value="Tetratricopeptide repeat domain"/>
    <property type="match status" value="2"/>
</dbReference>
<feature type="repeat" description="PPR" evidence="3">
    <location>
        <begin position="178"/>
        <end position="212"/>
    </location>
</feature>
<name>A0AAD8JC89_9APIA</name>
<dbReference type="PANTHER" id="PTHR47926">
    <property type="entry name" value="PENTATRICOPEPTIDE REPEAT-CONTAINING PROTEIN"/>
    <property type="match status" value="1"/>
</dbReference>
<dbReference type="EMBL" id="JAUIZM010000002">
    <property type="protein sequence ID" value="KAK1399986.1"/>
    <property type="molecule type" value="Genomic_DNA"/>
</dbReference>
<dbReference type="NCBIfam" id="TIGR00756">
    <property type="entry name" value="PPR"/>
    <property type="match status" value="2"/>
</dbReference>
<dbReference type="AlphaFoldDB" id="A0AAD8JC89"/>
<accession>A0AAD8JC89</accession>
<dbReference type="GO" id="GO:0009451">
    <property type="term" value="P:RNA modification"/>
    <property type="evidence" value="ECO:0007669"/>
    <property type="project" value="InterPro"/>
</dbReference>
<feature type="domain" description="DYW" evidence="4">
    <location>
        <begin position="382"/>
        <end position="433"/>
    </location>
</feature>
<evidence type="ECO:0000256" key="3">
    <source>
        <dbReference type="PROSITE-ProRule" id="PRU00708"/>
    </source>
</evidence>
<evidence type="ECO:0000259" key="4">
    <source>
        <dbReference type="Pfam" id="PF14432"/>
    </source>
</evidence>
<dbReference type="Pfam" id="PF01535">
    <property type="entry name" value="PPR"/>
    <property type="match status" value="1"/>
</dbReference>
<dbReference type="Proteomes" id="UP001237642">
    <property type="component" value="Unassembled WGS sequence"/>
</dbReference>
<protein>
    <recommendedName>
        <fullName evidence="4">DYW domain-containing protein</fullName>
    </recommendedName>
</protein>
<dbReference type="PROSITE" id="PS51375">
    <property type="entry name" value="PPR"/>
    <property type="match status" value="2"/>
</dbReference>
<dbReference type="GO" id="GO:0003723">
    <property type="term" value="F:RNA binding"/>
    <property type="evidence" value="ECO:0007669"/>
    <property type="project" value="InterPro"/>
</dbReference>
<gene>
    <name evidence="5" type="ORF">POM88_009849</name>
</gene>
<dbReference type="InterPro" id="IPR002885">
    <property type="entry name" value="PPR_rpt"/>
</dbReference>
<evidence type="ECO:0000313" key="5">
    <source>
        <dbReference type="EMBL" id="KAK1399986.1"/>
    </source>
</evidence>
<dbReference type="InterPro" id="IPR046960">
    <property type="entry name" value="PPR_At4g14850-like_plant"/>
</dbReference>
<sequence>MITNNDEGEESELESTKQVGDIIEEEEVLEVAGEFSLNTISGSSHPSTFKVVDESTFACILRGKADFQYVKEIHSKAIKAGMTSDSIIEGALDLGEQIHTRVVKTGFQTNVYVCSVLIDIACAGIKASIKQGRQIHAQSILSGYSLDLSIGNALVSLYARCGRKEDAYVACNKIDEKDNITWNGLISGFSQSGHCEEALQVFSLMNQSGMEVNKFTYGSAVSAAANTANIKQGMQIHTRLIKAGYNAETEASNVLITFLDDAKREFIDLPEKNEISWNAVITGYSQHGRGTEALELFEEMKRLGFMPNYVIPISGFLGRARKFIEAMQIEADAMAWRTVLSWIEVKNSVHAFFVGDRLHPLAGKIYEHSEQLNKRATAAAVGYVQDRIGLWNDIEQGQKDPTTYIHSEKLAITYGLLSLSDTIPLRVMKNLRVYYW</sequence>
<evidence type="ECO:0000313" key="6">
    <source>
        <dbReference type="Proteomes" id="UP001237642"/>
    </source>
</evidence>
<keyword evidence="2" id="KW-0677">Repeat</keyword>
<comment type="similarity">
    <text evidence="1">Belongs to the PPR family. PCMP-H subfamily.</text>
</comment>
<comment type="caution">
    <text evidence="5">The sequence shown here is derived from an EMBL/GenBank/DDBJ whole genome shotgun (WGS) entry which is preliminary data.</text>
</comment>
<keyword evidence="6" id="KW-1185">Reference proteome</keyword>
<feature type="repeat" description="PPR" evidence="3">
    <location>
        <begin position="273"/>
        <end position="307"/>
    </location>
</feature>
<dbReference type="InterPro" id="IPR032867">
    <property type="entry name" value="DYW_dom"/>
</dbReference>
<proteinExistence type="inferred from homology"/>
<dbReference type="FunFam" id="1.25.40.10:FF:000227">
    <property type="entry name" value="Pentatricopeptide repeat-containing protein At3g13880"/>
    <property type="match status" value="1"/>
</dbReference>
<evidence type="ECO:0000256" key="1">
    <source>
        <dbReference type="ARBA" id="ARBA00006643"/>
    </source>
</evidence>
<dbReference type="Pfam" id="PF13041">
    <property type="entry name" value="PPR_2"/>
    <property type="match status" value="1"/>
</dbReference>
<dbReference type="Pfam" id="PF14432">
    <property type="entry name" value="DYW_deaminase"/>
    <property type="match status" value="1"/>
</dbReference>
<organism evidence="5 6">
    <name type="scientific">Heracleum sosnowskyi</name>
    <dbReference type="NCBI Taxonomy" id="360622"/>
    <lineage>
        <taxon>Eukaryota</taxon>
        <taxon>Viridiplantae</taxon>
        <taxon>Streptophyta</taxon>
        <taxon>Embryophyta</taxon>
        <taxon>Tracheophyta</taxon>
        <taxon>Spermatophyta</taxon>
        <taxon>Magnoliopsida</taxon>
        <taxon>eudicotyledons</taxon>
        <taxon>Gunneridae</taxon>
        <taxon>Pentapetalae</taxon>
        <taxon>asterids</taxon>
        <taxon>campanulids</taxon>
        <taxon>Apiales</taxon>
        <taxon>Apiaceae</taxon>
        <taxon>Apioideae</taxon>
        <taxon>apioid superclade</taxon>
        <taxon>Tordylieae</taxon>
        <taxon>Tordyliinae</taxon>
        <taxon>Heracleum</taxon>
    </lineage>
</organism>
<reference evidence="5" key="1">
    <citation type="submission" date="2023-02" db="EMBL/GenBank/DDBJ databases">
        <title>Genome of toxic invasive species Heracleum sosnowskyi carries increased number of genes despite the absence of recent whole-genome duplications.</title>
        <authorList>
            <person name="Schelkunov M."/>
            <person name="Shtratnikova V."/>
            <person name="Makarenko M."/>
            <person name="Klepikova A."/>
            <person name="Omelchenko D."/>
            <person name="Novikova G."/>
            <person name="Obukhova E."/>
            <person name="Bogdanov V."/>
            <person name="Penin A."/>
            <person name="Logacheva M."/>
        </authorList>
    </citation>
    <scope>NUCLEOTIDE SEQUENCE</scope>
    <source>
        <strain evidence="5">Hsosn_3</strain>
        <tissue evidence="5">Leaf</tissue>
    </source>
</reference>
<dbReference type="InterPro" id="IPR011990">
    <property type="entry name" value="TPR-like_helical_dom_sf"/>
</dbReference>
<dbReference type="GO" id="GO:0008270">
    <property type="term" value="F:zinc ion binding"/>
    <property type="evidence" value="ECO:0007669"/>
    <property type="project" value="InterPro"/>
</dbReference>
<reference evidence="5" key="2">
    <citation type="submission" date="2023-05" db="EMBL/GenBank/DDBJ databases">
        <authorList>
            <person name="Schelkunov M.I."/>
        </authorList>
    </citation>
    <scope>NUCLEOTIDE SEQUENCE</scope>
    <source>
        <strain evidence="5">Hsosn_3</strain>
        <tissue evidence="5">Leaf</tissue>
    </source>
</reference>